<accession>A0A7T7XNK3</accession>
<name>A0A7T7XNK3_9SPIR</name>
<dbReference type="RefSeq" id="WP_215626820.1">
    <property type="nucleotide sequence ID" value="NZ_CP067089.2"/>
</dbReference>
<evidence type="ECO:0000313" key="1">
    <source>
        <dbReference type="EMBL" id="QQO09517.1"/>
    </source>
</evidence>
<keyword evidence="2" id="KW-1185">Reference proteome</keyword>
<reference evidence="1" key="1">
    <citation type="submission" date="2021-01" db="EMBL/GenBank/DDBJ databases">
        <title>Description of Breznakiella homolactica.</title>
        <authorList>
            <person name="Song Y."/>
            <person name="Brune A."/>
        </authorList>
    </citation>
    <scope>NUCLEOTIDE SEQUENCE</scope>
    <source>
        <strain evidence="1">RmG30</strain>
    </source>
</reference>
<dbReference type="KEGG" id="bhc:JFL75_00940"/>
<evidence type="ECO:0000313" key="2">
    <source>
        <dbReference type="Proteomes" id="UP000595917"/>
    </source>
</evidence>
<proteinExistence type="predicted"/>
<organism evidence="1 2">
    <name type="scientific">Breznakiella homolactica</name>
    <dbReference type="NCBI Taxonomy" id="2798577"/>
    <lineage>
        <taxon>Bacteria</taxon>
        <taxon>Pseudomonadati</taxon>
        <taxon>Spirochaetota</taxon>
        <taxon>Spirochaetia</taxon>
        <taxon>Spirochaetales</taxon>
        <taxon>Breznakiellaceae</taxon>
        <taxon>Breznakiella</taxon>
    </lineage>
</organism>
<sequence>MKKSSVITPFFVFLMETVTAGIELRLYPVKPVTLRAKFGGQFFENFTMSEIEVQAGIAIKAGELFLGYRRRGLENSGWNGFSGGFRYYF</sequence>
<gene>
    <name evidence="1" type="ORF">JFL75_00940</name>
</gene>
<dbReference type="AlphaFoldDB" id="A0A7T7XNK3"/>
<dbReference type="EMBL" id="CP067089">
    <property type="protein sequence ID" value="QQO09517.1"/>
    <property type="molecule type" value="Genomic_DNA"/>
</dbReference>
<dbReference type="Proteomes" id="UP000595917">
    <property type="component" value="Chromosome"/>
</dbReference>
<protein>
    <submittedName>
        <fullName evidence="1">Uncharacterized protein</fullName>
    </submittedName>
</protein>